<dbReference type="Pfam" id="PF02152">
    <property type="entry name" value="FolB"/>
    <property type="match status" value="1"/>
</dbReference>
<sequence length="112" mass="12876">MLIENYQLDVLIGTMVSEQSTPQPVLINLQVEYNYPHDHKGKDYLDYMDLLEVVQNKFATTQYPLLEQALEEITAWLKTCFPSITHIDMEIKKPQACQKALVGARLSQTFEG</sequence>
<dbReference type="AlphaFoldDB" id="F8KSL8"/>
<proteinExistence type="predicted"/>
<dbReference type="STRING" id="1002804.HBZC1_08030"/>
<dbReference type="SUPFAM" id="SSF55620">
    <property type="entry name" value="Tetrahydrobiopterin biosynthesis enzymes-like"/>
    <property type="match status" value="1"/>
</dbReference>
<dbReference type="HOGENOM" id="CLU_112632_4_0_7"/>
<accession>F8KSL8</accession>
<dbReference type="EMBL" id="FR871757">
    <property type="protein sequence ID" value="CCB79789.1"/>
    <property type="molecule type" value="Genomic_DNA"/>
</dbReference>
<dbReference type="Proteomes" id="UP000008387">
    <property type="component" value="Chromosome"/>
</dbReference>
<evidence type="ECO:0000259" key="1">
    <source>
        <dbReference type="SMART" id="SM00905"/>
    </source>
</evidence>
<dbReference type="GO" id="GO:0004150">
    <property type="term" value="F:dihydroneopterin aldolase activity"/>
    <property type="evidence" value="ECO:0007669"/>
    <property type="project" value="InterPro"/>
</dbReference>
<gene>
    <name evidence="2" type="ordered locus">HBZC1_08030</name>
</gene>
<name>F8KSL8_HELBC</name>
<dbReference type="eggNOG" id="COG1539">
    <property type="taxonomic scope" value="Bacteria"/>
</dbReference>
<keyword evidence="3" id="KW-1185">Reference proteome</keyword>
<protein>
    <recommendedName>
        <fullName evidence="1">Dihydroneopterin aldolase/epimerase domain-containing protein</fullName>
    </recommendedName>
</protein>
<organism evidence="2 3">
    <name type="scientific">Helicobacter bizzozeronii (strain CIII-1)</name>
    <dbReference type="NCBI Taxonomy" id="1002804"/>
    <lineage>
        <taxon>Bacteria</taxon>
        <taxon>Pseudomonadati</taxon>
        <taxon>Campylobacterota</taxon>
        <taxon>Epsilonproteobacteria</taxon>
        <taxon>Campylobacterales</taxon>
        <taxon>Helicobacteraceae</taxon>
        <taxon>Helicobacter</taxon>
    </lineage>
</organism>
<dbReference type="KEGG" id="hbi:HBZC1_08030"/>
<dbReference type="InterPro" id="IPR043133">
    <property type="entry name" value="GTP-CH-I_C/QueF"/>
</dbReference>
<reference evidence="2 3" key="1">
    <citation type="journal article" date="2011" name="J. Bacteriol.">
        <title>Genome sequence of Helicobacter bizzozeronii strain CIII-1, an isolate from human gastric mucosa.</title>
        <authorList>
            <person name="Schott T."/>
            <person name="Rossi M."/>
            <person name="Hanninen M.L."/>
        </authorList>
    </citation>
    <scope>NUCLEOTIDE SEQUENCE [LARGE SCALE GENOMIC DNA]</scope>
    <source>
        <strain evidence="2 3">CIII-1</strain>
    </source>
</reference>
<dbReference type="InterPro" id="IPR006157">
    <property type="entry name" value="FolB_dom"/>
</dbReference>
<dbReference type="SMART" id="SM00905">
    <property type="entry name" value="FolB"/>
    <property type="match status" value="1"/>
</dbReference>
<dbReference type="NCBIfam" id="TIGR00526">
    <property type="entry name" value="folB_dom"/>
    <property type="match status" value="1"/>
</dbReference>
<feature type="domain" description="Dihydroneopterin aldolase/epimerase" evidence="1">
    <location>
        <begin position="1"/>
        <end position="108"/>
    </location>
</feature>
<evidence type="ECO:0000313" key="2">
    <source>
        <dbReference type="EMBL" id="CCB79789.1"/>
    </source>
</evidence>
<evidence type="ECO:0000313" key="3">
    <source>
        <dbReference type="Proteomes" id="UP000008387"/>
    </source>
</evidence>
<dbReference type="GO" id="GO:0006760">
    <property type="term" value="P:folic acid-containing compound metabolic process"/>
    <property type="evidence" value="ECO:0007669"/>
    <property type="project" value="InterPro"/>
</dbReference>
<dbReference type="Gene3D" id="3.30.1130.10">
    <property type="match status" value="1"/>
</dbReference>